<evidence type="ECO:0000313" key="2">
    <source>
        <dbReference type="EMBL" id="ADW68807.1"/>
    </source>
</evidence>
<name>E8WYX1_GRATM</name>
<evidence type="ECO:0000313" key="3">
    <source>
        <dbReference type="Proteomes" id="UP000000343"/>
    </source>
</evidence>
<proteinExistence type="predicted"/>
<dbReference type="STRING" id="1198114.AciX9_1759"/>
<dbReference type="PaxDb" id="1198114-AciX9_1759"/>
<dbReference type="OrthoDB" id="104138at2"/>
<dbReference type="RefSeq" id="WP_013580126.1">
    <property type="nucleotide sequence ID" value="NC_015064.1"/>
</dbReference>
<dbReference type="KEGG" id="acm:AciX9_1759"/>
<dbReference type="Pfam" id="PF00882">
    <property type="entry name" value="Zn_dep_PLPC"/>
    <property type="match status" value="1"/>
</dbReference>
<keyword evidence="3" id="KW-1185">Reference proteome</keyword>
<dbReference type="EMBL" id="CP002480">
    <property type="protein sequence ID" value="ADW68807.1"/>
    <property type="molecule type" value="Genomic_DNA"/>
</dbReference>
<dbReference type="InterPro" id="IPR029002">
    <property type="entry name" value="PLPC/GPLD1"/>
</dbReference>
<organism evidence="3">
    <name type="scientific">Granulicella tundricola (strain ATCC BAA-1859 / DSM 23138 / MP5ACTX9)</name>
    <dbReference type="NCBI Taxonomy" id="1198114"/>
    <lineage>
        <taxon>Bacteria</taxon>
        <taxon>Pseudomonadati</taxon>
        <taxon>Acidobacteriota</taxon>
        <taxon>Terriglobia</taxon>
        <taxon>Terriglobales</taxon>
        <taxon>Acidobacteriaceae</taxon>
        <taxon>Granulicella</taxon>
    </lineage>
</organism>
<protein>
    <recommendedName>
        <fullName evidence="1">Phospholipase C/D domain-containing protein</fullName>
    </recommendedName>
</protein>
<dbReference type="AlphaFoldDB" id="E8WYX1"/>
<sequence length="434" mass="48077">MFACGGWFRGGRVWVLGLAAVLLCPRAEYAYSVQTHEQLIDLTWKPSIVPLLMSRFPNLTPAQLNEAHGYAYGGSAIQDLGYYPFGNEFFSDLLHYVRTGDFIRSLLRNAKTPDELAFAIGALSHYVGDTTGHAQATNVAVGMEFPKLAAKYGRSVTYDENPHAHVQVEFAFDVNEISKHRFAPSAYLAKAGLGVSMDLLGRAFFETYGLRLKDEIGSGKRPRMKAYNFGVRRFLPRIAYAETVLHRHSMPDDVQDEEYWKLENALAAVSMDDKWDLYRKHAGIGTYSLAGLIFVLPKFGPLAMLKIKGPSSAGEQDYVKSVNNSVTRMNKVLVELKAGDLATVMNDLPNRDLDTGLRSAPGTYRRTDLTYAKLLGQITAPDHGIKVPTGLRDDIQGYYADAKAPNAAKKDEQTWAKVQTDLVTLKTVPTVAEP</sequence>
<dbReference type="Proteomes" id="UP000000343">
    <property type="component" value="Chromosome"/>
</dbReference>
<dbReference type="HOGENOM" id="CLU_559923_0_0_0"/>
<feature type="domain" description="Phospholipase C/D" evidence="1">
    <location>
        <begin position="35"/>
        <end position="211"/>
    </location>
</feature>
<gene>
    <name evidence="2" type="ordered locus">AciX9_1759</name>
</gene>
<reference evidence="3" key="1">
    <citation type="submission" date="2011-01" db="EMBL/GenBank/DDBJ databases">
        <title>Complete sequence of chromosome of Acidobacterium sp. MP5ACTX9.</title>
        <authorList>
            <consortium name="US DOE Joint Genome Institute"/>
            <person name="Lucas S."/>
            <person name="Copeland A."/>
            <person name="Lapidus A."/>
            <person name="Cheng J.-F."/>
            <person name="Goodwin L."/>
            <person name="Pitluck S."/>
            <person name="Teshima H."/>
            <person name="Detter J.C."/>
            <person name="Han C."/>
            <person name="Tapia R."/>
            <person name="Land M."/>
            <person name="Hauser L."/>
            <person name="Kyrpides N."/>
            <person name="Ivanova N."/>
            <person name="Ovchinnikova G."/>
            <person name="Pagani I."/>
            <person name="Rawat S.R."/>
            <person name="Mannisto M."/>
            <person name="Haggblom M.M."/>
            <person name="Woyke T."/>
        </authorList>
    </citation>
    <scope>NUCLEOTIDE SEQUENCE [LARGE SCALE GENOMIC DNA]</scope>
    <source>
        <strain evidence="3">MP5ACTX9</strain>
    </source>
</reference>
<accession>E8WYX1</accession>
<evidence type="ECO:0000259" key="1">
    <source>
        <dbReference type="Pfam" id="PF00882"/>
    </source>
</evidence>
<dbReference type="eggNOG" id="ENOG502Z7M7">
    <property type="taxonomic scope" value="Bacteria"/>
</dbReference>